<evidence type="ECO:0000313" key="2">
    <source>
        <dbReference type="EMBL" id="MDR7191867.1"/>
    </source>
</evidence>
<dbReference type="EMBL" id="JAVDWO010000002">
    <property type="protein sequence ID" value="MDR7191867.1"/>
    <property type="molecule type" value="Genomic_DNA"/>
</dbReference>
<evidence type="ECO:0000256" key="1">
    <source>
        <dbReference type="SAM" id="SignalP"/>
    </source>
</evidence>
<dbReference type="Proteomes" id="UP001256588">
    <property type="component" value="Unassembled WGS sequence"/>
</dbReference>
<name>A0ABU1XSZ0_9GAMM</name>
<proteinExistence type="predicted"/>
<gene>
    <name evidence="2" type="ORF">J2W68_000575</name>
</gene>
<accession>A0ABU1XSZ0</accession>
<reference evidence="2 3" key="1">
    <citation type="submission" date="2023-07" db="EMBL/GenBank/DDBJ databases">
        <title>Sorghum-associated microbial communities from plants grown in Nebraska, USA.</title>
        <authorList>
            <person name="Schachtman D."/>
        </authorList>
    </citation>
    <scope>NUCLEOTIDE SEQUENCE [LARGE SCALE GENOMIC DNA]</scope>
    <source>
        <strain evidence="2 3">4099</strain>
    </source>
</reference>
<evidence type="ECO:0008006" key="4">
    <source>
        <dbReference type="Google" id="ProtNLM"/>
    </source>
</evidence>
<evidence type="ECO:0000313" key="3">
    <source>
        <dbReference type="Proteomes" id="UP001256588"/>
    </source>
</evidence>
<dbReference type="RefSeq" id="WP_310232625.1">
    <property type="nucleotide sequence ID" value="NZ_JAVDWO010000002.1"/>
</dbReference>
<keyword evidence="3" id="KW-1185">Reference proteome</keyword>
<feature type="chain" id="PRO_5046510657" description="YHYH domain-containing protein" evidence="1">
    <location>
        <begin position="28"/>
        <end position="57"/>
    </location>
</feature>
<feature type="signal peptide" evidence="1">
    <location>
        <begin position="1"/>
        <end position="27"/>
    </location>
</feature>
<protein>
    <recommendedName>
        <fullName evidence="4">YHYH domain-containing protein</fullName>
    </recommendedName>
</protein>
<keyword evidence="1" id="KW-0732">Signal</keyword>
<comment type="caution">
    <text evidence="2">The sequence shown here is derived from an EMBL/GenBank/DDBJ whole genome shotgun (WGS) entry which is preliminary data.</text>
</comment>
<sequence length="57" mass="5814">MKTAKKLGLGVCLVLSLAIMGAGAAQALTSNSPSRVACPDYPGCDFGGTQYYCCNPV</sequence>
<organism evidence="2 3">
    <name type="scientific">Luteimonas terrae</name>
    <dbReference type="NCBI Taxonomy" id="1530191"/>
    <lineage>
        <taxon>Bacteria</taxon>
        <taxon>Pseudomonadati</taxon>
        <taxon>Pseudomonadota</taxon>
        <taxon>Gammaproteobacteria</taxon>
        <taxon>Lysobacterales</taxon>
        <taxon>Lysobacteraceae</taxon>
        <taxon>Luteimonas</taxon>
    </lineage>
</organism>